<evidence type="ECO:0000313" key="2">
    <source>
        <dbReference type="EMBL" id="AEV69999.1"/>
    </source>
</evidence>
<evidence type="ECO:0000256" key="1">
    <source>
        <dbReference type="SAM" id="SignalP"/>
    </source>
</evidence>
<feature type="chain" id="PRO_5038594899" description="DUF5105 domain-containing protein" evidence="1">
    <location>
        <begin position="22"/>
        <end position="329"/>
    </location>
</feature>
<organism evidence="2 3">
    <name type="scientific">Acetivibrio clariflavus (strain DSM 19732 / NBRC 101661 / EBR45)</name>
    <name type="common">Clostridium clariflavum</name>
    <dbReference type="NCBI Taxonomy" id="720554"/>
    <lineage>
        <taxon>Bacteria</taxon>
        <taxon>Bacillati</taxon>
        <taxon>Bacillota</taxon>
        <taxon>Clostridia</taxon>
        <taxon>Eubacteriales</taxon>
        <taxon>Oscillospiraceae</taxon>
        <taxon>Acetivibrio</taxon>
    </lineage>
</organism>
<dbReference type="EMBL" id="CP003065">
    <property type="protein sequence ID" value="AEV69999.1"/>
    <property type="molecule type" value="Genomic_DNA"/>
</dbReference>
<dbReference type="STRING" id="720554.Clocl_3520"/>
<dbReference type="RefSeq" id="WP_014256525.1">
    <property type="nucleotide sequence ID" value="NC_016627.1"/>
</dbReference>
<dbReference type="HOGENOM" id="CLU_876327_0_0_9"/>
<protein>
    <recommendedName>
        <fullName evidence="4">DUF5105 domain-containing protein</fullName>
    </recommendedName>
</protein>
<proteinExistence type="predicted"/>
<dbReference type="OrthoDB" id="2612216at2"/>
<dbReference type="AlphaFoldDB" id="G8LYL1"/>
<keyword evidence="3" id="KW-1185">Reference proteome</keyword>
<evidence type="ECO:0008006" key="4">
    <source>
        <dbReference type="Google" id="ProtNLM"/>
    </source>
</evidence>
<sequence length="329" mass="37468" precursor="true">MNKKICIFVSFMFLLCFMLTACRLSSETPEQAVTNALNAIKNFDKKTAQKYLASDEIFNKDSEDSDLIKDEENLKLLVNKLNFKVLSSAQEGNIATVKTEITNIDMAAIMGEYFQKALSLAFENAFAGENAKSEEEMNKQAQQIFLDLIKREDNKIRVSTIDIKLSKNENSWKIDANEEFQNAVLGGLSNAIEEMRNGFSSSDTPEDKLREIRNFITTDIWNDGFCDISFYVTTGKSSTGSTMDIDFTLERLADAMVKKAEYDTFINSLEGEKFTKIKQVWSKLSPEIDRLYAQVKEKKPTAKDTSYNFDTGLFEQYRDAFSDEIDNLK</sequence>
<dbReference type="eggNOG" id="COG2247">
    <property type="taxonomic scope" value="Bacteria"/>
</dbReference>
<evidence type="ECO:0000313" key="3">
    <source>
        <dbReference type="Proteomes" id="UP000005435"/>
    </source>
</evidence>
<reference evidence="2 3" key="2">
    <citation type="journal article" date="2012" name="Stand. Genomic Sci.">
        <title>Complete Genome Sequence of Clostridium clariflavum DSM 19732.</title>
        <authorList>
            <person name="Izquierdo J.A."/>
            <person name="Goodwin L."/>
            <person name="Davenport K.W."/>
            <person name="Teshima H."/>
            <person name="Bruce D."/>
            <person name="Detter C."/>
            <person name="Tapia R."/>
            <person name="Han S."/>
            <person name="Land M."/>
            <person name="Hauser L."/>
            <person name="Jeffries C.D."/>
            <person name="Han J."/>
            <person name="Pitluck S."/>
            <person name="Nolan M."/>
            <person name="Chen A."/>
            <person name="Huntemann M."/>
            <person name="Mavromatis K."/>
            <person name="Mikhailova N."/>
            <person name="Liolios K."/>
            <person name="Woyke T."/>
            <person name="Lynd L.R."/>
        </authorList>
    </citation>
    <scope>NUCLEOTIDE SEQUENCE [LARGE SCALE GENOMIC DNA]</scope>
    <source>
        <strain evidence="3">DSM 19732 / NBRC 101661 / EBR45</strain>
    </source>
</reference>
<name>G8LYL1_ACECE</name>
<accession>G8LYL1</accession>
<reference evidence="3" key="1">
    <citation type="submission" date="2011-12" db="EMBL/GenBank/DDBJ databases">
        <title>Complete sequence of Clostridium clariflavum DSM 19732.</title>
        <authorList>
            <consortium name="US DOE Joint Genome Institute"/>
            <person name="Lucas S."/>
            <person name="Han J."/>
            <person name="Lapidus A."/>
            <person name="Cheng J.-F."/>
            <person name="Goodwin L."/>
            <person name="Pitluck S."/>
            <person name="Peters L."/>
            <person name="Teshima H."/>
            <person name="Detter J.C."/>
            <person name="Han C."/>
            <person name="Tapia R."/>
            <person name="Land M."/>
            <person name="Hauser L."/>
            <person name="Kyrpides N."/>
            <person name="Ivanova N."/>
            <person name="Pagani I."/>
            <person name="Kitzmiller T."/>
            <person name="Lynd L."/>
            <person name="Izquierdo J."/>
            <person name="Woyke T."/>
        </authorList>
    </citation>
    <scope>NUCLEOTIDE SEQUENCE [LARGE SCALE GENOMIC DNA]</scope>
    <source>
        <strain evidence="3">DSM 19732 / NBRC 101661 / EBR45</strain>
    </source>
</reference>
<gene>
    <name evidence="2" type="ordered locus">Clocl_3520</name>
</gene>
<dbReference type="Proteomes" id="UP000005435">
    <property type="component" value="Chromosome"/>
</dbReference>
<keyword evidence="1" id="KW-0732">Signal</keyword>
<dbReference type="PROSITE" id="PS51257">
    <property type="entry name" value="PROKAR_LIPOPROTEIN"/>
    <property type="match status" value="1"/>
</dbReference>
<dbReference type="KEGG" id="ccl:Clocl_3520"/>
<feature type="signal peptide" evidence="1">
    <location>
        <begin position="1"/>
        <end position="21"/>
    </location>
</feature>